<dbReference type="Pfam" id="PF11367">
    <property type="entry name" value="Tail_completion_gp17"/>
    <property type="match status" value="1"/>
</dbReference>
<sequence length="123" mass="13836">MIKPAPIFKVCSQSEDVKAFLGDSPVRFYLFGFAPQSPTYPYAVWQVVNGAPENYINETPNIDGYTLQVDVYAKSASDARGVTSALIDAIEPHAYVTSYRPESRDDNTMNYRNGFDVDWLVNR</sequence>
<evidence type="ECO:0000313" key="2">
    <source>
        <dbReference type="Proteomes" id="UP001304071"/>
    </source>
</evidence>
<gene>
    <name evidence="1" type="ORF">R8Z52_12385</name>
</gene>
<name>A0ABZ0QAX2_9VIBR</name>
<evidence type="ECO:0000313" key="1">
    <source>
        <dbReference type="EMBL" id="WPC72922.1"/>
    </source>
</evidence>
<reference evidence="1 2" key="1">
    <citation type="submission" date="2023-11" db="EMBL/GenBank/DDBJ databases">
        <title>Plant-associative lifestyle of Vibrio porteresiae and its evolutionary dynamics.</title>
        <authorList>
            <person name="Rameshkumar N."/>
            <person name="Kirti K."/>
        </authorList>
    </citation>
    <scope>NUCLEOTIDE SEQUENCE [LARGE SCALE GENOMIC DNA]</scope>
    <source>
        <strain evidence="1 2">MSSRF30</strain>
    </source>
</reference>
<accession>A0ABZ0QAX2</accession>
<dbReference type="InterPro" id="IPR021508">
    <property type="entry name" value="Gp17-like"/>
</dbReference>
<keyword evidence="2" id="KW-1185">Reference proteome</keyword>
<dbReference type="EMBL" id="CP138203">
    <property type="protein sequence ID" value="WPC72922.1"/>
    <property type="molecule type" value="Genomic_DNA"/>
</dbReference>
<organism evidence="1 2">
    <name type="scientific">Vibrio porteresiae DSM 19223</name>
    <dbReference type="NCBI Taxonomy" id="1123496"/>
    <lineage>
        <taxon>Bacteria</taxon>
        <taxon>Pseudomonadati</taxon>
        <taxon>Pseudomonadota</taxon>
        <taxon>Gammaproteobacteria</taxon>
        <taxon>Vibrionales</taxon>
        <taxon>Vibrionaceae</taxon>
        <taxon>Vibrio</taxon>
    </lineage>
</organism>
<dbReference type="RefSeq" id="WP_261892732.1">
    <property type="nucleotide sequence ID" value="NZ_AP024895.1"/>
</dbReference>
<protein>
    <submittedName>
        <fullName evidence="1">DUF3168 domain-containing protein</fullName>
    </submittedName>
</protein>
<proteinExistence type="predicted"/>
<dbReference type="Proteomes" id="UP001304071">
    <property type="component" value="Chromosome 1"/>
</dbReference>